<evidence type="ECO:0000256" key="6">
    <source>
        <dbReference type="PROSITE-ProRule" id="PRU00091"/>
    </source>
</evidence>
<dbReference type="PROSITE" id="PS50178">
    <property type="entry name" value="ZF_FYVE"/>
    <property type="match status" value="1"/>
</dbReference>
<dbReference type="CDD" id="cd15718">
    <property type="entry name" value="FYVE_WDFY1_like"/>
    <property type="match status" value="1"/>
</dbReference>
<gene>
    <name evidence="9" type="ORF">GBAR_LOCUS5173</name>
</gene>
<dbReference type="InterPro" id="IPR019775">
    <property type="entry name" value="WD40_repeat_CS"/>
</dbReference>
<keyword evidence="4 6" id="KW-0863">Zinc-finger</keyword>
<dbReference type="InterPro" id="IPR017455">
    <property type="entry name" value="Znf_FYVE-rel"/>
</dbReference>
<dbReference type="Proteomes" id="UP001174909">
    <property type="component" value="Unassembled WGS sequence"/>
</dbReference>
<organism evidence="9 10">
    <name type="scientific">Geodia barretti</name>
    <name type="common">Barrett's horny sponge</name>
    <dbReference type="NCBI Taxonomy" id="519541"/>
    <lineage>
        <taxon>Eukaryota</taxon>
        <taxon>Metazoa</taxon>
        <taxon>Porifera</taxon>
        <taxon>Demospongiae</taxon>
        <taxon>Heteroscleromorpha</taxon>
        <taxon>Tetractinellida</taxon>
        <taxon>Astrophorina</taxon>
        <taxon>Geodiidae</taxon>
        <taxon>Geodia</taxon>
    </lineage>
</organism>
<reference evidence="9" key="1">
    <citation type="submission" date="2023-03" db="EMBL/GenBank/DDBJ databases">
        <authorList>
            <person name="Steffen K."/>
            <person name="Cardenas P."/>
        </authorList>
    </citation>
    <scope>NUCLEOTIDE SEQUENCE</scope>
</reference>
<dbReference type="PANTHER" id="PTHR46189">
    <property type="entry name" value="LD41958P"/>
    <property type="match status" value="1"/>
</dbReference>
<keyword evidence="3" id="KW-0677">Repeat</keyword>
<feature type="repeat" description="WD" evidence="7">
    <location>
        <begin position="37"/>
        <end position="78"/>
    </location>
</feature>
<dbReference type="FunFam" id="3.30.40.10:FF:000105">
    <property type="entry name" value="WD repeat and FYVE domain-containing protein 2"/>
    <property type="match status" value="1"/>
</dbReference>
<protein>
    <submittedName>
        <fullName evidence="9">WD repeat and FYVE domain-containing protein 1</fullName>
    </submittedName>
</protein>
<evidence type="ECO:0000259" key="8">
    <source>
        <dbReference type="PROSITE" id="PS50178"/>
    </source>
</evidence>
<feature type="repeat" description="WD" evidence="7">
    <location>
        <begin position="80"/>
        <end position="121"/>
    </location>
</feature>
<evidence type="ECO:0000313" key="10">
    <source>
        <dbReference type="Proteomes" id="UP001174909"/>
    </source>
</evidence>
<comment type="caution">
    <text evidence="9">The sequence shown here is derived from an EMBL/GenBank/DDBJ whole genome shotgun (WGS) entry which is preliminary data.</text>
</comment>
<dbReference type="InterPro" id="IPR013083">
    <property type="entry name" value="Znf_RING/FYVE/PHD"/>
</dbReference>
<keyword evidence="10" id="KW-1185">Reference proteome</keyword>
<dbReference type="SUPFAM" id="SSF57903">
    <property type="entry name" value="FYVE/PHD zinc finger"/>
    <property type="match status" value="1"/>
</dbReference>
<dbReference type="Pfam" id="PF01363">
    <property type="entry name" value="FYVE"/>
    <property type="match status" value="1"/>
</dbReference>
<dbReference type="SMART" id="SM00064">
    <property type="entry name" value="FYVE"/>
    <property type="match status" value="1"/>
</dbReference>
<dbReference type="AlphaFoldDB" id="A0AA35W435"/>
<dbReference type="InterPro" id="IPR001680">
    <property type="entry name" value="WD40_rpt"/>
</dbReference>
<evidence type="ECO:0000256" key="4">
    <source>
        <dbReference type="ARBA" id="ARBA00022771"/>
    </source>
</evidence>
<dbReference type="InterPro" id="IPR000306">
    <property type="entry name" value="Znf_FYVE"/>
</dbReference>
<keyword evidence="2" id="KW-0479">Metal-binding</keyword>
<evidence type="ECO:0000313" key="9">
    <source>
        <dbReference type="EMBL" id="CAI8007373.1"/>
    </source>
</evidence>
<accession>A0AA35W435</accession>
<dbReference type="PROSITE" id="PS50082">
    <property type="entry name" value="WD_REPEATS_2"/>
    <property type="match status" value="2"/>
</dbReference>
<sequence length="258" mass="29005">MDIAYDHISSYVFVADYGGQISVLKLESQGFQFITTLKGHQSSVRSLAYDQESRVLFSGGYDQIIVVWDIGSQKGTAYELTGHKAKLTDLCFSPQVKRLLSSSERGNVGIWDLDIQREETAEWGGGSTCEKCGIPFFWNVKDMWTRKVIGVRQHHCRKCGRAVCAKCSELESTYPPMGFEIPVRMCQDCHATVTTDDRTPLATFLEFKSDVTDMDLDEERWIWITVGSDKIIKVCVVGSHCSVVDLAVSSNLFDDTVW</sequence>
<evidence type="ECO:0000256" key="1">
    <source>
        <dbReference type="ARBA" id="ARBA00022574"/>
    </source>
</evidence>
<keyword evidence="5" id="KW-0862">Zinc</keyword>
<dbReference type="SUPFAM" id="SSF50978">
    <property type="entry name" value="WD40 repeat-like"/>
    <property type="match status" value="1"/>
</dbReference>
<dbReference type="InterPro" id="IPR036322">
    <property type="entry name" value="WD40_repeat_dom_sf"/>
</dbReference>
<dbReference type="InterPro" id="IPR011011">
    <property type="entry name" value="Znf_FYVE_PHD"/>
</dbReference>
<dbReference type="PROSITE" id="PS50294">
    <property type="entry name" value="WD_REPEATS_REGION"/>
    <property type="match status" value="2"/>
</dbReference>
<evidence type="ECO:0000256" key="2">
    <source>
        <dbReference type="ARBA" id="ARBA00022723"/>
    </source>
</evidence>
<dbReference type="InterPro" id="IPR042234">
    <property type="entry name" value="WDFY1/WDFY2"/>
</dbReference>
<dbReference type="SMART" id="SM00320">
    <property type="entry name" value="WD40"/>
    <property type="match status" value="3"/>
</dbReference>
<dbReference type="PANTHER" id="PTHR46189:SF1">
    <property type="entry name" value="LD41958P"/>
    <property type="match status" value="1"/>
</dbReference>
<dbReference type="GO" id="GO:0008270">
    <property type="term" value="F:zinc ion binding"/>
    <property type="evidence" value="ECO:0007669"/>
    <property type="project" value="UniProtKB-KW"/>
</dbReference>
<name>A0AA35W435_GEOBA</name>
<dbReference type="Gene3D" id="3.30.40.10">
    <property type="entry name" value="Zinc/RING finger domain, C3HC4 (zinc finger)"/>
    <property type="match status" value="1"/>
</dbReference>
<dbReference type="GO" id="GO:0005769">
    <property type="term" value="C:early endosome"/>
    <property type="evidence" value="ECO:0007669"/>
    <property type="project" value="TreeGrafter"/>
</dbReference>
<dbReference type="EMBL" id="CASHTH010000766">
    <property type="protein sequence ID" value="CAI8007373.1"/>
    <property type="molecule type" value="Genomic_DNA"/>
</dbReference>
<proteinExistence type="predicted"/>
<evidence type="ECO:0000256" key="7">
    <source>
        <dbReference type="PROSITE-ProRule" id="PRU00221"/>
    </source>
</evidence>
<evidence type="ECO:0000256" key="5">
    <source>
        <dbReference type="ARBA" id="ARBA00022833"/>
    </source>
</evidence>
<dbReference type="Gene3D" id="2.130.10.10">
    <property type="entry name" value="YVTN repeat-like/Quinoprotein amine dehydrogenase"/>
    <property type="match status" value="1"/>
</dbReference>
<keyword evidence="1 7" id="KW-0853">WD repeat</keyword>
<dbReference type="Pfam" id="PF00400">
    <property type="entry name" value="WD40"/>
    <property type="match status" value="2"/>
</dbReference>
<dbReference type="PROSITE" id="PS00678">
    <property type="entry name" value="WD_REPEATS_1"/>
    <property type="match status" value="1"/>
</dbReference>
<evidence type="ECO:0000256" key="3">
    <source>
        <dbReference type="ARBA" id="ARBA00022737"/>
    </source>
</evidence>
<dbReference type="InterPro" id="IPR015943">
    <property type="entry name" value="WD40/YVTN_repeat-like_dom_sf"/>
</dbReference>
<feature type="domain" description="FYVE-type" evidence="8">
    <location>
        <begin position="123"/>
        <end position="194"/>
    </location>
</feature>